<comment type="caution">
    <text evidence="1">The sequence shown here is derived from an EMBL/GenBank/DDBJ whole genome shotgun (WGS) entry which is preliminary data.</text>
</comment>
<gene>
    <name evidence="1" type="ORF">M9H77_07635</name>
</gene>
<organism evidence="1 2">
    <name type="scientific">Catharanthus roseus</name>
    <name type="common">Madagascar periwinkle</name>
    <name type="synonym">Vinca rosea</name>
    <dbReference type="NCBI Taxonomy" id="4058"/>
    <lineage>
        <taxon>Eukaryota</taxon>
        <taxon>Viridiplantae</taxon>
        <taxon>Streptophyta</taxon>
        <taxon>Embryophyta</taxon>
        <taxon>Tracheophyta</taxon>
        <taxon>Spermatophyta</taxon>
        <taxon>Magnoliopsida</taxon>
        <taxon>eudicotyledons</taxon>
        <taxon>Gunneridae</taxon>
        <taxon>Pentapetalae</taxon>
        <taxon>asterids</taxon>
        <taxon>lamiids</taxon>
        <taxon>Gentianales</taxon>
        <taxon>Apocynaceae</taxon>
        <taxon>Rauvolfioideae</taxon>
        <taxon>Vinceae</taxon>
        <taxon>Catharanthinae</taxon>
        <taxon>Catharanthus</taxon>
    </lineage>
</organism>
<sequence length="133" mass="14815">MTTAQYTSLCDVWNSDAFRKKWEVAQRNGLQRHDRQGPGKHTDEFRSFIEWAEMVTVNGVPLLNVVLKSVMVVASCLCQSCSGLERGGLTKILADLVINLLGSLETAATINVSYFSFIRGCPRLFRPTQFSLG</sequence>
<reference evidence="2" key="1">
    <citation type="journal article" date="2023" name="Nat. Plants">
        <title>Single-cell RNA sequencing provides a high-resolution roadmap for understanding the multicellular compartmentation of specialized metabolism.</title>
        <authorList>
            <person name="Sun S."/>
            <person name="Shen X."/>
            <person name="Li Y."/>
            <person name="Li Y."/>
            <person name="Wang S."/>
            <person name="Li R."/>
            <person name="Zhang H."/>
            <person name="Shen G."/>
            <person name="Guo B."/>
            <person name="Wei J."/>
            <person name="Xu J."/>
            <person name="St-Pierre B."/>
            <person name="Chen S."/>
            <person name="Sun C."/>
        </authorList>
    </citation>
    <scope>NUCLEOTIDE SEQUENCE [LARGE SCALE GENOMIC DNA]</scope>
</reference>
<keyword evidence="2" id="KW-1185">Reference proteome</keyword>
<dbReference type="EMBL" id="CM044702">
    <property type="protein sequence ID" value="KAI5676685.1"/>
    <property type="molecule type" value="Genomic_DNA"/>
</dbReference>
<evidence type="ECO:0000313" key="1">
    <source>
        <dbReference type="EMBL" id="KAI5676685.1"/>
    </source>
</evidence>
<name>A0ACC0BVH0_CATRO</name>
<protein>
    <submittedName>
        <fullName evidence="1">Uncharacterized protein</fullName>
    </submittedName>
</protein>
<accession>A0ACC0BVH0</accession>
<evidence type="ECO:0000313" key="2">
    <source>
        <dbReference type="Proteomes" id="UP001060085"/>
    </source>
</evidence>
<dbReference type="Proteomes" id="UP001060085">
    <property type="component" value="Linkage Group LG02"/>
</dbReference>
<proteinExistence type="predicted"/>